<comment type="similarity">
    <text evidence="2 15">Belongs to the phenylalanyl-tRNA synthetase beta subunit family. Type 1 subfamily.</text>
</comment>
<dbReference type="EC" id="6.1.1.20" evidence="15"/>
<dbReference type="GO" id="GO:0006432">
    <property type="term" value="P:phenylalanyl-tRNA aminoacylation"/>
    <property type="evidence" value="ECO:0007669"/>
    <property type="project" value="UniProtKB-UniRule"/>
</dbReference>
<dbReference type="InterPro" id="IPR005147">
    <property type="entry name" value="tRNA_synthase_B5-dom"/>
</dbReference>
<proteinExistence type="inferred from homology"/>
<keyword evidence="11 16" id="KW-0694">RNA-binding</keyword>
<dbReference type="Pfam" id="PF17759">
    <property type="entry name" value="tRNA_synthFbeta"/>
    <property type="match status" value="1"/>
</dbReference>
<evidence type="ECO:0000256" key="14">
    <source>
        <dbReference type="ARBA" id="ARBA00049255"/>
    </source>
</evidence>
<dbReference type="KEGG" id="pdq:CL55_00009370"/>
<keyword evidence="12 15" id="KW-0648">Protein biosynthesis</keyword>
<sequence length="819" mass="89147">MQFSESWLRQYVNPSLDSNGLGHAMTMAGLEVEEQHSVAPAFTKIVVAQILSAEQHPDADRLRVCKVDTGTGQELQIVCGAPNARAGIKIPCALVGAELPPVEAGGKPFLIKVGKLRGVESQGMLCSGRELGLGDDHEGILELPADAPVGEDIRNYLSLDDQIFVIKLTPNKADCLSLMGMAREVSAITGAALCAPKWTPANVTIADKLKVTVESPDLCGRFAGRVIRGVNPKAQTPDWMIRRLCNAGQRSISPLVDLSNYVMLEMGQPTHVFDIDKLTGDLSVRWAKPGENLELLNGQTVVLQGPDSAGKLQDAGVVADQNGPVALAGIMGGNHCAVTDDTKNIYVEAAYWQPSAIQGRARRFNFSTDAAHRFERGVDPQNTANCLEYLTALIVEVCGGQVGPMDDQVLAIPERKPVSIRLARAMKVIGIPLTAEIVADVFKRLGFDFKQEVGNVFVVTPPSYRFDIEIEEDLIEEVARMYGFENIPDVPPVSSLKMSARAEAKRGVHLLRQRLALQGYQEAVNFGFTDLESEQRLAAATEKDLIPVLNPIANQYGVMRSNLWGGLLANLKSNLNRGAGRVRLFETGRVFKRDVSVHEEAGKVAGFHQPQQIGGLAYGPFVAEQWASADRAVDFFDVKGDLERVLDPLHFTTEAAVHPALHPGRSAQIQLLTPSGKHNIGWIGELHPGLQQAYELPQAPVLFEMDLEAIRNLGIPQPEELSKFPAVQRDLAVVVKQSVPSQALLDAMNAKKQNFVKAIELFDEFKPKAGSSSMADDEKSLAYRVTLLNPQETLQDAQIEAVMTALLATLEKNCAARLR</sequence>
<evidence type="ECO:0000256" key="10">
    <source>
        <dbReference type="ARBA" id="ARBA00022842"/>
    </source>
</evidence>
<dbReference type="CDD" id="cd00769">
    <property type="entry name" value="PheRS_beta_core"/>
    <property type="match status" value="1"/>
</dbReference>
<evidence type="ECO:0000256" key="3">
    <source>
        <dbReference type="ARBA" id="ARBA00011209"/>
    </source>
</evidence>
<dbReference type="GO" id="GO:0005524">
    <property type="term" value="F:ATP binding"/>
    <property type="evidence" value="ECO:0007669"/>
    <property type="project" value="UniProtKB-UniRule"/>
</dbReference>
<keyword evidence="21" id="KW-1185">Reference proteome</keyword>
<reference evidence="20 21" key="1">
    <citation type="submission" date="2014-03" db="EMBL/GenBank/DDBJ databases">
        <title>Genome of Polynucleobacter strain MWH-MoK4.</title>
        <authorList>
            <person name="Hahn M.W."/>
        </authorList>
    </citation>
    <scope>NUCLEOTIDE SEQUENCE [LARGE SCALE GENOMIC DNA]</scope>
    <source>
        <strain evidence="20 21">MWH-MoK4</strain>
    </source>
</reference>
<dbReference type="Gene3D" id="3.30.930.10">
    <property type="entry name" value="Bira Bifunctional Protein, Domain 2"/>
    <property type="match status" value="1"/>
</dbReference>
<keyword evidence="4 15" id="KW-0963">Cytoplasm</keyword>
<evidence type="ECO:0000256" key="9">
    <source>
        <dbReference type="ARBA" id="ARBA00022840"/>
    </source>
</evidence>
<dbReference type="SMART" id="SM00896">
    <property type="entry name" value="FDX-ACB"/>
    <property type="match status" value="1"/>
</dbReference>
<evidence type="ECO:0000259" key="17">
    <source>
        <dbReference type="PROSITE" id="PS50886"/>
    </source>
</evidence>
<evidence type="ECO:0000259" key="19">
    <source>
        <dbReference type="PROSITE" id="PS51483"/>
    </source>
</evidence>
<feature type="binding site" evidence="15">
    <location>
        <position position="476"/>
    </location>
    <ligand>
        <name>Mg(2+)</name>
        <dbReference type="ChEBI" id="CHEBI:18420"/>
        <note>shared with alpha subunit</note>
    </ligand>
</feature>
<evidence type="ECO:0000313" key="20">
    <source>
        <dbReference type="EMBL" id="AKD25270.1"/>
    </source>
</evidence>
<evidence type="ECO:0000256" key="6">
    <source>
        <dbReference type="ARBA" id="ARBA00022598"/>
    </source>
</evidence>
<dbReference type="Proteomes" id="UP000061135">
    <property type="component" value="Chromosome"/>
</dbReference>
<keyword evidence="8 15" id="KW-0547">Nucleotide-binding</keyword>
<comment type="subunit">
    <text evidence="3 15">Tetramer of two alpha and two beta subunits.</text>
</comment>
<comment type="subcellular location">
    <subcellularLocation>
        <location evidence="1 15">Cytoplasm</location>
    </subcellularLocation>
</comment>
<dbReference type="SUPFAM" id="SSF56037">
    <property type="entry name" value="PheT/TilS domain"/>
    <property type="match status" value="1"/>
</dbReference>
<dbReference type="PROSITE" id="PS50886">
    <property type="entry name" value="TRBD"/>
    <property type="match status" value="1"/>
</dbReference>
<dbReference type="InterPro" id="IPR005146">
    <property type="entry name" value="B3/B4_tRNA-bd"/>
</dbReference>
<dbReference type="SMART" id="SM00873">
    <property type="entry name" value="B3_4"/>
    <property type="match status" value="1"/>
</dbReference>
<dbReference type="Gene3D" id="3.30.56.10">
    <property type="match status" value="2"/>
</dbReference>
<dbReference type="CDD" id="cd02796">
    <property type="entry name" value="tRNA_bind_bactPheRS"/>
    <property type="match status" value="1"/>
</dbReference>
<comment type="cofactor">
    <cofactor evidence="15">
        <name>Mg(2+)</name>
        <dbReference type="ChEBI" id="CHEBI:18420"/>
    </cofactor>
    <text evidence="15">Binds 2 magnesium ions per tetramer.</text>
</comment>
<feature type="binding site" evidence="15">
    <location>
        <position position="477"/>
    </location>
    <ligand>
        <name>Mg(2+)</name>
        <dbReference type="ChEBI" id="CHEBI:18420"/>
        <note>shared with alpha subunit</note>
    </ligand>
</feature>
<dbReference type="InterPro" id="IPR033714">
    <property type="entry name" value="tRNA_bind_bactPheRS"/>
</dbReference>
<gene>
    <name evidence="15" type="primary">pheT</name>
    <name evidence="20" type="ORF">CL55_00009370</name>
</gene>
<dbReference type="SUPFAM" id="SSF46955">
    <property type="entry name" value="Putative DNA-binding domain"/>
    <property type="match status" value="1"/>
</dbReference>
<evidence type="ECO:0000256" key="11">
    <source>
        <dbReference type="ARBA" id="ARBA00022884"/>
    </source>
</evidence>
<protein>
    <recommendedName>
        <fullName evidence="15">Phenylalanine--tRNA ligase beta subunit</fullName>
        <ecNumber evidence="15">6.1.1.20</ecNumber>
    </recommendedName>
    <alternativeName>
        <fullName evidence="15">Phenylalanyl-tRNA synthetase beta subunit</fullName>
        <shortName evidence="15">PheRS</shortName>
    </alternativeName>
</protein>
<dbReference type="SUPFAM" id="SSF54991">
    <property type="entry name" value="Anticodon-binding domain of PheRS"/>
    <property type="match status" value="1"/>
</dbReference>
<dbReference type="HAMAP" id="MF_00283">
    <property type="entry name" value="Phe_tRNA_synth_beta1"/>
    <property type="match status" value="1"/>
</dbReference>
<feature type="binding site" evidence="15">
    <location>
        <position position="467"/>
    </location>
    <ligand>
        <name>Mg(2+)</name>
        <dbReference type="ChEBI" id="CHEBI:18420"/>
        <note>shared with alpha subunit</note>
    </ligand>
</feature>
<dbReference type="InterPro" id="IPR036690">
    <property type="entry name" value="Fdx_antiC-bd_sf"/>
</dbReference>
<dbReference type="PANTHER" id="PTHR10947">
    <property type="entry name" value="PHENYLALANYL-TRNA SYNTHETASE BETA CHAIN AND LEUCINE-RICH REPEAT-CONTAINING PROTEIN 47"/>
    <property type="match status" value="1"/>
</dbReference>
<dbReference type="PATRIC" id="fig|576611.7.peg.953"/>
<dbReference type="AlphaFoldDB" id="A0A0E3ZLP4"/>
<dbReference type="FunFam" id="2.40.50.140:FF:000045">
    <property type="entry name" value="Phenylalanine--tRNA ligase beta subunit"/>
    <property type="match status" value="1"/>
</dbReference>
<dbReference type="Pfam" id="PF03484">
    <property type="entry name" value="B5"/>
    <property type="match status" value="1"/>
</dbReference>
<dbReference type="Gene3D" id="3.30.70.380">
    <property type="entry name" value="Ferrodoxin-fold anticodon-binding domain"/>
    <property type="match status" value="1"/>
</dbReference>
<dbReference type="GO" id="GO:0009328">
    <property type="term" value="C:phenylalanine-tRNA ligase complex"/>
    <property type="evidence" value="ECO:0007669"/>
    <property type="project" value="TreeGrafter"/>
</dbReference>
<dbReference type="FunFam" id="3.30.56.10:FF:000002">
    <property type="entry name" value="Phenylalanine--tRNA ligase beta subunit"/>
    <property type="match status" value="1"/>
</dbReference>
<evidence type="ECO:0000256" key="7">
    <source>
        <dbReference type="ARBA" id="ARBA00022723"/>
    </source>
</evidence>
<keyword evidence="13 15" id="KW-0030">Aminoacyl-tRNA synthetase</keyword>
<dbReference type="PROSITE" id="PS51447">
    <property type="entry name" value="FDX_ACB"/>
    <property type="match status" value="1"/>
</dbReference>
<evidence type="ECO:0000256" key="16">
    <source>
        <dbReference type="PROSITE-ProRule" id="PRU00209"/>
    </source>
</evidence>
<dbReference type="RefSeq" id="WP_046330086.1">
    <property type="nucleotide sequence ID" value="NZ_CP007501.1"/>
</dbReference>
<feature type="binding site" evidence="15">
    <location>
        <position position="473"/>
    </location>
    <ligand>
        <name>Mg(2+)</name>
        <dbReference type="ChEBI" id="CHEBI:18420"/>
        <note>shared with alpha subunit</note>
    </ligand>
</feature>
<dbReference type="InterPro" id="IPR041616">
    <property type="entry name" value="PheRS_beta_core"/>
</dbReference>
<dbReference type="EMBL" id="CP007501">
    <property type="protein sequence ID" value="AKD25270.1"/>
    <property type="molecule type" value="Genomic_DNA"/>
</dbReference>
<dbReference type="Pfam" id="PF03483">
    <property type="entry name" value="B3_4"/>
    <property type="match status" value="1"/>
</dbReference>
<evidence type="ECO:0000256" key="8">
    <source>
        <dbReference type="ARBA" id="ARBA00022741"/>
    </source>
</evidence>
<dbReference type="SUPFAM" id="SSF55681">
    <property type="entry name" value="Class II aaRS and biotin synthetases"/>
    <property type="match status" value="1"/>
</dbReference>
<keyword evidence="7 15" id="KW-0479">Metal-binding</keyword>
<dbReference type="GO" id="GO:0004826">
    <property type="term" value="F:phenylalanine-tRNA ligase activity"/>
    <property type="evidence" value="ECO:0007669"/>
    <property type="project" value="UniProtKB-UniRule"/>
</dbReference>
<dbReference type="Pfam" id="PF03147">
    <property type="entry name" value="FDX-ACB"/>
    <property type="match status" value="1"/>
</dbReference>
<dbReference type="HOGENOM" id="CLU_016891_0_0_4"/>
<dbReference type="InterPro" id="IPR002547">
    <property type="entry name" value="tRNA-bd_dom"/>
</dbReference>
<dbReference type="InterPro" id="IPR009061">
    <property type="entry name" value="DNA-bd_dom_put_sf"/>
</dbReference>
<keyword evidence="5 16" id="KW-0820">tRNA-binding</keyword>
<feature type="domain" description="FDX-ACB" evidence="18">
    <location>
        <begin position="722"/>
        <end position="819"/>
    </location>
</feature>
<name>A0A0E3ZLP4_9BURK</name>
<feature type="domain" description="B5" evidence="19">
    <location>
        <begin position="413"/>
        <end position="489"/>
    </location>
</feature>
<evidence type="ECO:0000256" key="12">
    <source>
        <dbReference type="ARBA" id="ARBA00022917"/>
    </source>
</evidence>
<dbReference type="NCBIfam" id="NF045760">
    <property type="entry name" value="YtpR"/>
    <property type="match status" value="1"/>
</dbReference>
<dbReference type="GO" id="GO:0000287">
    <property type="term" value="F:magnesium ion binding"/>
    <property type="evidence" value="ECO:0007669"/>
    <property type="project" value="UniProtKB-UniRule"/>
</dbReference>
<evidence type="ECO:0000256" key="15">
    <source>
        <dbReference type="HAMAP-Rule" id="MF_00283"/>
    </source>
</evidence>
<dbReference type="PROSITE" id="PS51483">
    <property type="entry name" value="B5"/>
    <property type="match status" value="1"/>
</dbReference>
<evidence type="ECO:0000256" key="5">
    <source>
        <dbReference type="ARBA" id="ARBA00022555"/>
    </source>
</evidence>
<dbReference type="InterPro" id="IPR004532">
    <property type="entry name" value="Phe-tRNA-ligase_IIc_bsu_bact"/>
</dbReference>
<keyword evidence="6 15" id="KW-0436">Ligase</keyword>
<dbReference type="InterPro" id="IPR012340">
    <property type="entry name" value="NA-bd_OB-fold"/>
</dbReference>
<organism evidence="20 21">
    <name type="scientific">Polynucleobacter duraquae</name>
    <dbReference type="NCBI Taxonomy" id="1835254"/>
    <lineage>
        <taxon>Bacteria</taxon>
        <taxon>Pseudomonadati</taxon>
        <taxon>Pseudomonadota</taxon>
        <taxon>Betaproteobacteria</taxon>
        <taxon>Burkholderiales</taxon>
        <taxon>Burkholderiaceae</taxon>
        <taxon>Polynucleobacter</taxon>
    </lineage>
</organism>
<dbReference type="PANTHER" id="PTHR10947:SF0">
    <property type="entry name" value="PHENYLALANINE--TRNA LIGASE BETA SUBUNIT"/>
    <property type="match status" value="1"/>
</dbReference>
<dbReference type="InterPro" id="IPR045060">
    <property type="entry name" value="Phe-tRNA-ligase_IIc_bsu"/>
</dbReference>
<dbReference type="SMART" id="SM00874">
    <property type="entry name" value="B5"/>
    <property type="match status" value="1"/>
</dbReference>
<dbReference type="STRING" id="1835254.CL55_00009370"/>
<dbReference type="InterPro" id="IPR005121">
    <property type="entry name" value="Fdx_antiC-bd"/>
</dbReference>
<evidence type="ECO:0000256" key="2">
    <source>
        <dbReference type="ARBA" id="ARBA00008653"/>
    </source>
</evidence>
<dbReference type="NCBIfam" id="TIGR00472">
    <property type="entry name" value="pheT_bact"/>
    <property type="match status" value="1"/>
</dbReference>
<evidence type="ECO:0000313" key="21">
    <source>
        <dbReference type="Proteomes" id="UP000061135"/>
    </source>
</evidence>
<dbReference type="InterPro" id="IPR045864">
    <property type="entry name" value="aa-tRNA-synth_II/BPL/LPL"/>
</dbReference>
<dbReference type="Gene3D" id="3.50.40.10">
    <property type="entry name" value="Phenylalanyl-trna Synthetase, Chain B, domain 3"/>
    <property type="match status" value="1"/>
</dbReference>
<dbReference type="Pfam" id="PF01588">
    <property type="entry name" value="tRNA_bind"/>
    <property type="match status" value="1"/>
</dbReference>
<accession>A0A0E3ZLP4</accession>
<feature type="domain" description="TRNA-binding" evidence="17">
    <location>
        <begin position="39"/>
        <end position="154"/>
    </location>
</feature>
<dbReference type="SUPFAM" id="SSF50249">
    <property type="entry name" value="Nucleic acid-binding proteins"/>
    <property type="match status" value="1"/>
</dbReference>
<evidence type="ECO:0000256" key="1">
    <source>
        <dbReference type="ARBA" id="ARBA00004496"/>
    </source>
</evidence>
<dbReference type="InterPro" id="IPR020825">
    <property type="entry name" value="Phe-tRNA_synthase-like_B3/B4"/>
</dbReference>
<evidence type="ECO:0000256" key="13">
    <source>
        <dbReference type="ARBA" id="ARBA00023146"/>
    </source>
</evidence>
<evidence type="ECO:0000256" key="4">
    <source>
        <dbReference type="ARBA" id="ARBA00022490"/>
    </source>
</evidence>
<keyword evidence="9 15" id="KW-0067">ATP-binding</keyword>
<comment type="catalytic activity">
    <reaction evidence="14 15">
        <text>tRNA(Phe) + L-phenylalanine + ATP = L-phenylalanyl-tRNA(Phe) + AMP + diphosphate + H(+)</text>
        <dbReference type="Rhea" id="RHEA:19413"/>
        <dbReference type="Rhea" id="RHEA-COMP:9668"/>
        <dbReference type="Rhea" id="RHEA-COMP:9699"/>
        <dbReference type="ChEBI" id="CHEBI:15378"/>
        <dbReference type="ChEBI" id="CHEBI:30616"/>
        <dbReference type="ChEBI" id="CHEBI:33019"/>
        <dbReference type="ChEBI" id="CHEBI:58095"/>
        <dbReference type="ChEBI" id="CHEBI:78442"/>
        <dbReference type="ChEBI" id="CHEBI:78531"/>
        <dbReference type="ChEBI" id="CHEBI:456215"/>
        <dbReference type="EC" id="6.1.1.20"/>
    </reaction>
</comment>
<keyword evidence="10 15" id="KW-0460">Magnesium</keyword>
<dbReference type="GO" id="GO:0000049">
    <property type="term" value="F:tRNA binding"/>
    <property type="evidence" value="ECO:0007669"/>
    <property type="project" value="UniProtKB-UniRule"/>
</dbReference>
<dbReference type="Gene3D" id="2.40.50.140">
    <property type="entry name" value="Nucleic acid-binding proteins"/>
    <property type="match status" value="1"/>
</dbReference>
<evidence type="ECO:0000259" key="18">
    <source>
        <dbReference type="PROSITE" id="PS51447"/>
    </source>
</evidence>
<dbReference type="OrthoDB" id="9805455at2"/>